<organism evidence="7 8">
    <name type="scientific">Elsinoe batatas</name>
    <dbReference type="NCBI Taxonomy" id="2601811"/>
    <lineage>
        <taxon>Eukaryota</taxon>
        <taxon>Fungi</taxon>
        <taxon>Dikarya</taxon>
        <taxon>Ascomycota</taxon>
        <taxon>Pezizomycotina</taxon>
        <taxon>Dothideomycetes</taxon>
        <taxon>Dothideomycetidae</taxon>
        <taxon>Myriangiales</taxon>
        <taxon>Elsinoaceae</taxon>
        <taxon>Elsinoe</taxon>
    </lineage>
</organism>
<proteinExistence type="predicted"/>
<keyword evidence="2 6" id="KW-0812">Transmembrane</keyword>
<evidence type="ECO:0000256" key="2">
    <source>
        <dbReference type="ARBA" id="ARBA00022692"/>
    </source>
</evidence>
<dbReference type="GO" id="GO:0016020">
    <property type="term" value="C:membrane"/>
    <property type="evidence" value="ECO:0007669"/>
    <property type="project" value="UniProtKB-SubCell"/>
</dbReference>
<dbReference type="InterPro" id="IPR045863">
    <property type="entry name" value="CorA_TM1_TM2"/>
</dbReference>
<evidence type="ECO:0000256" key="4">
    <source>
        <dbReference type="ARBA" id="ARBA00023136"/>
    </source>
</evidence>
<evidence type="ECO:0000256" key="6">
    <source>
        <dbReference type="SAM" id="Phobius"/>
    </source>
</evidence>
<evidence type="ECO:0000256" key="3">
    <source>
        <dbReference type="ARBA" id="ARBA00022989"/>
    </source>
</evidence>
<dbReference type="GO" id="GO:0046873">
    <property type="term" value="F:metal ion transmembrane transporter activity"/>
    <property type="evidence" value="ECO:0007669"/>
    <property type="project" value="InterPro"/>
</dbReference>
<feature type="transmembrane region" description="Helical" evidence="6">
    <location>
        <begin position="521"/>
        <end position="542"/>
    </location>
</feature>
<feature type="transmembrane region" description="Helical" evidence="6">
    <location>
        <begin position="488"/>
        <end position="509"/>
    </location>
</feature>
<dbReference type="EMBL" id="JAESVG020000003">
    <property type="protein sequence ID" value="KAG8629207.1"/>
    <property type="molecule type" value="Genomic_DNA"/>
</dbReference>
<keyword evidence="4 6" id="KW-0472">Membrane</keyword>
<name>A0A8K0PI57_9PEZI</name>
<protein>
    <submittedName>
        <fullName evidence="7">Uncharacterized protein</fullName>
    </submittedName>
</protein>
<evidence type="ECO:0000313" key="8">
    <source>
        <dbReference type="Proteomes" id="UP000809789"/>
    </source>
</evidence>
<evidence type="ECO:0000256" key="1">
    <source>
        <dbReference type="ARBA" id="ARBA00004141"/>
    </source>
</evidence>
<dbReference type="Gene3D" id="1.20.58.340">
    <property type="entry name" value="Magnesium transport protein CorA, transmembrane region"/>
    <property type="match status" value="1"/>
</dbReference>
<feature type="compositionally biased region" description="Polar residues" evidence="5">
    <location>
        <begin position="15"/>
        <end position="25"/>
    </location>
</feature>
<dbReference type="Pfam" id="PF01544">
    <property type="entry name" value="CorA"/>
    <property type="match status" value="1"/>
</dbReference>
<keyword evidence="3 6" id="KW-1133">Transmembrane helix</keyword>
<reference evidence="7" key="1">
    <citation type="submission" date="2021-07" db="EMBL/GenBank/DDBJ databases">
        <title>Elsinoe batatas strain:CRI-CJ2 Genome sequencing and assembly.</title>
        <authorList>
            <person name="Huang L."/>
        </authorList>
    </citation>
    <scope>NUCLEOTIDE SEQUENCE</scope>
    <source>
        <strain evidence="7">CRI-CJ2</strain>
    </source>
</reference>
<comment type="subcellular location">
    <subcellularLocation>
        <location evidence="1">Membrane</location>
        <topology evidence="1">Multi-pass membrane protein</topology>
    </subcellularLocation>
</comment>
<dbReference type="Proteomes" id="UP000809789">
    <property type="component" value="Unassembled WGS sequence"/>
</dbReference>
<gene>
    <name evidence="7" type="ORF">KVT40_003072</name>
</gene>
<dbReference type="InterPro" id="IPR002523">
    <property type="entry name" value="MgTranspt_CorA/ZnTranspt_ZntB"/>
</dbReference>
<dbReference type="OrthoDB" id="3231000at2759"/>
<feature type="region of interest" description="Disordered" evidence="5">
    <location>
        <begin position="1"/>
        <end position="34"/>
    </location>
</feature>
<comment type="caution">
    <text evidence="7">The sequence shown here is derived from an EMBL/GenBank/DDBJ whole genome shotgun (WGS) entry which is preliminary data.</text>
</comment>
<sequence length="547" mass="62211">MLQGRTAIMPELGRASSTRPGQQSRPYEDSPVDAVDPAGYARAVATQARRQLIVDPFSGELLRILSKRLDWEHDTTGGPALPVDVVLYMLSGNTERPHRILSNTQQLDDLDNYLDMASTTPASSQDQPKILLLQGDQPPQCLNRLGVKLKVDPRVYLRHLQYLWSNRPSKLFASPSLPSASADMVSLCVVTLGRHEPSNTPLRSLRQQAALDMQAYLHEAFMGRELKIGDSIVRGYWVHSQEYFSIEQEITVSLQYRNDQWSLLIWSDIARPLSSGPRGPWQHQRDPPKSLRGALLPSVRLSIARSTHRVPPGHEQTPMDKLGSSTMHALRSSLHYGNDLNPILMAIDPFYCLSDLFRTSAYSIDQLLKLVEGRIQENTGYRLSQSHHDSHEDLLYHQDILNKLRERTAQSLSDIRQYRHSWPKYTDQDQRYEVDRISDKLDKDFSNLETRIDRLLTRCREGMSMCMSIASIHGAEKARLQAERIGQLTWLAFFYTPLSFTTSFFGMNLADFGQKGGLPTWLWFAVSLPVVSVSYMALLLFAQYGRK</sequence>
<dbReference type="SUPFAM" id="SSF144083">
    <property type="entry name" value="Magnesium transport protein CorA, transmembrane region"/>
    <property type="match status" value="1"/>
</dbReference>
<keyword evidence="8" id="KW-1185">Reference proteome</keyword>
<evidence type="ECO:0000313" key="7">
    <source>
        <dbReference type="EMBL" id="KAG8629207.1"/>
    </source>
</evidence>
<accession>A0A8K0PI57</accession>
<dbReference type="AlphaFoldDB" id="A0A8K0PI57"/>
<evidence type="ECO:0000256" key="5">
    <source>
        <dbReference type="SAM" id="MobiDB-lite"/>
    </source>
</evidence>